<dbReference type="AlphaFoldDB" id="A0A7G7MCE1"/>
<dbReference type="Pfam" id="PF01478">
    <property type="entry name" value="Peptidase_A24"/>
    <property type="match status" value="1"/>
</dbReference>
<name>A0A7G7MCE1_9PSEU</name>
<accession>A0A7G7MCE1</accession>
<proteinExistence type="predicted"/>
<evidence type="ECO:0000256" key="1">
    <source>
        <dbReference type="SAM" id="Phobius"/>
    </source>
</evidence>
<evidence type="ECO:0000313" key="4">
    <source>
        <dbReference type="Proteomes" id="UP000515728"/>
    </source>
</evidence>
<dbReference type="Proteomes" id="UP000515728">
    <property type="component" value="Chromosome"/>
</dbReference>
<feature type="transmembrane region" description="Helical" evidence="1">
    <location>
        <begin position="137"/>
        <end position="163"/>
    </location>
</feature>
<keyword evidence="1" id="KW-0812">Transmembrane</keyword>
<sequence length="193" mass="18922">MNVVVVGAGAAAIAGPVVLTLARRTSSLDYAPGPCDVAATTTVAGLMVTLVLARTPAEFAMLLPVIVLAGAAAVVDAREGRLPDMLTGPLLVGSLIAVLLAGHSLVGVAAAVALLLVLKMTAAAAVGWGDVKLLPSLIAVLTVQGAVLAGIVLMALLVALTAVLIGLSPGRRSTLVPYGPALVVGALVAAVGF</sequence>
<dbReference type="RefSeq" id="WP_185717214.1">
    <property type="nucleotide sequence ID" value="NZ_BAAAWI010000001.1"/>
</dbReference>
<feature type="domain" description="Prepilin type IV endopeptidase peptidase" evidence="2">
    <location>
        <begin position="66"/>
        <end position="162"/>
    </location>
</feature>
<evidence type="ECO:0000259" key="2">
    <source>
        <dbReference type="Pfam" id="PF01478"/>
    </source>
</evidence>
<protein>
    <submittedName>
        <fullName evidence="3">Prepilin peptidase</fullName>
    </submittedName>
</protein>
<feature type="transmembrane region" description="Helical" evidence="1">
    <location>
        <begin position="59"/>
        <end position="78"/>
    </location>
</feature>
<keyword evidence="4" id="KW-1185">Reference proteome</keyword>
<dbReference type="Gene3D" id="1.20.120.1220">
    <property type="match status" value="1"/>
</dbReference>
<dbReference type="GO" id="GO:0004190">
    <property type="term" value="F:aspartic-type endopeptidase activity"/>
    <property type="evidence" value="ECO:0007669"/>
    <property type="project" value="InterPro"/>
</dbReference>
<dbReference type="InterPro" id="IPR000045">
    <property type="entry name" value="Prepilin_IV_endopep_pep"/>
</dbReference>
<feature type="transmembrane region" description="Helical" evidence="1">
    <location>
        <begin position="90"/>
        <end position="117"/>
    </location>
</feature>
<dbReference type="GO" id="GO:0016020">
    <property type="term" value="C:membrane"/>
    <property type="evidence" value="ECO:0007669"/>
    <property type="project" value="InterPro"/>
</dbReference>
<dbReference type="KEGG" id="ppel:H6H00_19705"/>
<organism evidence="3 4">
    <name type="scientific">Pseudonocardia petroleophila</name>
    <dbReference type="NCBI Taxonomy" id="37331"/>
    <lineage>
        <taxon>Bacteria</taxon>
        <taxon>Bacillati</taxon>
        <taxon>Actinomycetota</taxon>
        <taxon>Actinomycetes</taxon>
        <taxon>Pseudonocardiales</taxon>
        <taxon>Pseudonocardiaceae</taxon>
        <taxon>Pseudonocardia</taxon>
    </lineage>
</organism>
<keyword evidence="1" id="KW-0472">Membrane</keyword>
<evidence type="ECO:0000313" key="3">
    <source>
        <dbReference type="EMBL" id="QNG50452.1"/>
    </source>
</evidence>
<reference evidence="3 4" key="1">
    <citation type="submission" date="2020-08" db="EMBL/GenBank/DDBJ databases">
        <authorList>
            <person name="Mo P."/>
        </authorList>
    </citation>
    <scope>NUCLEOTIDE SEQUENCE [LARGE SCALE GENOMIC DNA]</scope>
    <source>
        <strain evidence="3 4">CGMCC 4.1532</strain>
    </source>
</reference>
<keyword evidence="1" id="KW-1133">Transmembrane helix</keyword>
<gene>
    <name evidence="3" type="ORF">H6H00_19705</name>
</gene>
<dbReference type="EMBL" id="CP060131">
    <property type="protein sequence ID" value="QNG50452.1"/>
    <property type="molecule type" value="Genomic_DNA"/>
</dbReference>
<feature type="transmembrane region" description="Helical" evidence="1">
    <location>
        <begin position="175"/>
        <end position="192"/>
    </location>
</feature>